<accession>A0A7S1X6K1</accession>
<dbReference type="PANTHER" id="PTHR47992">
    <property type="entry name" value="PROTEIN PHOSPHATASE"/>
    <property type="match status" value="1"/>
</dbReference>
<feature type="domain" description="PPM-type phosphatase" evidence="2">
    <location>
        <begin position="152"/>
        <end position="424"/>
    </location>
</feature>
<organism evidence="3">
    <name type="scientific">Tetraselmis chuii</name>
    <dbReference type="NCBI Taxonomy" id="63592"/>
    <lineage>
        <taxon>Eukaryota</taxon>
        <taxon>Viridiplantae</taxon>
        <taxon>Chlorophyta</taxon>
        <taxon>core chlorophytes</taxon>
        <taxon>Chlorodendrophyceae</taxon>
        <taxon>Chlorodendrales</taxon>
        <taxon>Chlorodendraceae</taxon>
        <taxon>Tetraselmis</taxon>
    </lineage>
</organism>
<dbReference type="SUPFAM" id="SSF81606">
    <property type="entry name" value="PP2C-like"/>
    <property type="match status" value="1"/>
</dbReference>
<dbReference type="SMART" id="SM00332">
    <property type="entry name" value="PP2Cc"/>
    <property type="match status" value="1"/>
</dbReference>
<dbReference type="GO" id="GO:0004722">
    <property type="term" value="F:protein serine/threonine phosphatase activity"/>
    <property type="evidence" value="ECO:0007669"/>
    <property type="project" value="InterPro"/>
</dbReference>
<evidence type="ECO:0000313" key="3">
    <source>
        <dbReference type="EMBL" id="CAD9213593.1"/>
    </source>
</evidence>
<dbReference type="InterPro" id="IPR001932">
    <property type="entry name" value="PPM-type_phosphatase-like_dom"/>
</dbReference>
<dbReference type="PROSITE" id="PS51746">
    <property type="entry name" value="PPM_2"/>
    <property type="match status" value="1"/>
</dbReference>
<proteinExistence type="predicted"/>
<dbReference type="InterPro" id="IPR036457">
    <property type="entry name" value="PPM-type-like_dom_sf"/>
</dbReference>
<sequence>MGCGASTPAEQPTKKVEEAAKTSTDPPLQSQSRDAEAANVPGGSADITGTNNATRVRRLSYVTANQSNGQADLGSEGASASGTPKAITDANSQVRMRRLSHVIPGSGPPIPQHTGEGGGESNPEVQRPQHYNPENVPVSAEGRPVDVEVVSISRAGQDPGLKKQNQDNCFAYDFYLEPDQSLFSALDGHGPNGHMVSGYVKQHLPELLVHHLKQEVDNIPAALTEGFLDVDEKLAQSFVDCEFSGSTAVVSLLKGKMLYTAWVGDSRGVLGRKTKSGMEGIDLTIDHKPSDPEEKKRIQARNGRVERLVDEGGEPIGPPRVWLQYAWIPGLAMSRALGDKIAHTVGVISEPGISVLELYPADQFIILASDGVWEFIDSQQAVDIISAHERLEDGVKDLIDQAYARWIEEEDGVVDDITATVVRFIHNP</sequence>
<dbReference type="EMBL" id="HBGG01030420">
    <property type="protein sequence ID" value="CAD9213593.1"/>
    <property type="molecule type" value="Transcribed_RNA"/>
</dbReference>
<name>A0A7S1X6K1_9CHLO</name>
<dbReference type="Gene3D" id="3.60.40.10">
    <property type="entry name" value="PPM-type phosphatase domain"/>
    <property type="match status" value="1"/>
</dbReference>
<reference evidence="3" key="1">
    <citation type="submission" date="2021-01" db="EMBL/GenBank/DDBJ databases">
        <authorList>
            <person name="Corre E."/>
            <person name="Pelletier E."/>
            <person name="Niang G."/>
            <person name="Scheremetjew M."/>
            <person name="Finn R."/>
            <person name="Kale V."/>
            <person name="Holt S."/>
            <person name="Cochrane G."/>
            <person name="Meng A."/>
            <person name="Brown T."/>
            <person name="Cohen L."/>
        </authorList>
    </citation>
    <scope>NUCLEOTIDE SEQUENCE</scope>
    <source>
        <strain evidence="3">PLY429</strain>
    </source>
</reference>
<gene>
    <name evidence="3" type="ORF">TCHU04912_LOCUS15832</name>
</gene>
<evidence type="ECO:0000259" key="2">
    <source>
        <dbReference type="PROSITE" id="PS51746"/>
    </source>
</evidence>
<dbReference type="Pfam" id="PF00481">
    <property type="entry name" value="PP2C"/>
    <property type="match status" value="1"/>
</dbReference>
<feature type="compositionally biased region" description="Polar residues" evidence="1">
    <location>
        <begin position="21"/>
        <end position="32"/>
    </location>
</feature>
<protein>
    <recommendedName>
        <fullName evidence="2">PPM-type phosphatase domain-containing protein</fullName>
    </recommendedName>
</protein>
<feature type="region of interest" description="Disordered" evidence="1">
    <location>
        <begin position="1"/>
        <end position="53"/>
    </location>
</feature>
<dbReference type="AlphaFoldDB" id="A0A7S1X6K1"/>
<dbReference type="CDD" id="cd00143">
    <property type="entry name" value="PP2Cc"/>
    <property type="match status" value="1"/>
</dbReference>
<evidence type="ECO:0000256" key="1">
    <source>
        <dbReference type="SAM" id="MobiDB-lite"/>
    </source>
</evidence>
<dbReference type="InterPro" id="IPR015655">
    <property type="entry name" value="PP2C"/>
</dbReference>
<feature type="region of interest" description="Disordered" evidence="1">
    <location>
        <begin position="67"/>
        <end position="143"/>
    </location>
</feature>